<dbReference type="STRING" id="349521.HCH_02653"/>
<reference evidence="3 4" key="1">
    <citation type="journal article" date="2005" name="Nucleic Acids Res.">
        <title>Genomic blueprint of Hahella chejuensis, a marine microbe producing an algicidal agent.</title>
        <authorList>
            <person name="Jeong H."/>
            <person name="Yim J.H."/>
            <person name="Lee C."/>
            <person name="Choi S.-H."/>
            <person name="Park Y.K."/>
            <person name="Yoon S.H."/>
            <person name="Hur C.-G."/>
            <person name="Kang H.-Y."/>
            <person name="Kim D."/>
            <person name="Lee H.H."/>
            <person name="Park K.H."/>
            <person name="Park S.-H."/>
            <person name="Park H.-S."/>
            <person name="Lee H.K."/>
            <person name="Oh T.K."/>
            <person name="Kim J.F."/>
        </authorList>
    </citation>
    <scope>NUCLEOTIDE SEQUENCE [LARGE SCALE GENOMIC DNA]</scope>
    <source>
        <strain evidence="3 4">KCTC 2396</strain>
    </source>
</reference>
<dbReference type="Pfam" id="PF16537">
    <property type="entry name" value="T2SSB"/>
    <property type="match status" value="1"/>
</dbReference>
<evidence type="ECO:0000259" key="2">
    <source>
        <dbReference type="Pfam" id="PF16537"/>
    </source>
</evidence>
<evidence type="ECO:0000313" key="3">
    <source>
        <dbReference type="EMBL" id="ABC29442.1"/>
    </source>
</evidence>
<name>Q2SIT2_HAHCH</name>
<dbReference type="AlphaFoldDB" id="Q2SIT2"/>
<protein>
    <recommendedName>
        <fullName evidence="2">Type II secretion system protein GspB C-terminal domain-containing protein</fullName>
    </recommendedName>
</protein>
<feature type="compositionally biased region" description="Low complexity" evidence="1">
    <location>
        <begin position="81"/>
        <end position="102"/>
    </location>
</feature>
<keyword evidence="4" id="KW-1185">Reference proteome</keyword>
<feature type="domain" description="Type II secretion system protein GspB C-terminal" evidence="2">
    <location>
        <begin position="203"/>
        <end position="260"/>
    </location>
</feature>
<proteinExistence type="predicted"/>
<dbReference type="Proteomes" id="UP000000238">
    <property type="component" value="Chromosome"/>
</dbReference>
<dbReference type="KEGG" id="hch:HCH_02653"/>
<dbReference type="HOGENOM" id="CLU_084180_0_0_6"/>
<accession>Q2SIT2</accession>
<dbReference type="EMBL" id="CP000155">
    <property type="protein sequence ID" value="ABC29442.1"/>
    <property type="molecule type" value="Genomic_DNA"/>
</dbReference>
<dbReference type="OrthoDB" id="5432325at2"/>
<sequence length="269" mass="29412">MSYILEALRRSESERYQEKLPDVVQGGAFMMPRKEKRAPWALILILLLSLNAIALTIFFFMNRPFEKETPVETVSVDAAPAPSTASSASAPATPAQPQSAQPMAGNTPTQAVSVQPMSANSSDFMVDKVPLDTASNTDIYVDLGGEEEEETFTADGGMLIAPSNGSSRRTMIVPGSGAAEATQNVEEQYPNISELSAAFQQQIPAMEFNSHIYSASPDDRRIMINNNYLREGQRFSGLKVYQITENGVVLDKGGQLFWIPVIRNWAPES</sequence>
<dbReference type="GO" id="GO:0015627">
    <property type="term" value="C:type II protein secretion system complex"/>
    <property type="evidence" value="ECO:0007669"/>
    <property type="project" value="InterPro"/>
</dbReference>
<evidence type="ECO:0000313" key="4">
    <source>
        <dbReference type="Proteomes" id="UP000000238"/>
    </source>
</evidence>
<gene>
    <name evidence="3" type="ordered locus">HCH_02653</name>
</gene>
<dbReference type="RefSeq" id="WP_011396511.1">
    <property type="nucleotide sequence ID" value="NC_007645.1"/>
</dbReference>
<dbReference type="eggNOG" id="ENOG5033B0D">
    <property type="taxonomic scope" value="Bacteria"/>
</dbReference>
<evidence type="ECO:0000256" key="1">
    <source>
        <dbReference type="SAM" id="MobiDB-lite"/>
    </source>
</evidence>
<organism evidence="3 4">
    <name type="scientific">Hahella chejuensis (strain KCTC 2396)</name>
    <dbReference type="NCBI Taxonomy" id="349521"/>
    <lineage>
        <taxon>Bacteria</taxon>
        <taxon>Pseudomonadati</taxon>
        <taxon>Pseudomonadota</taxon>
        <taxon>Gammaproteobacteria</taxon>
        <taxon>Oceanospirillales</taxon>
        <taxon>Hahellaceae</taxon>
        <taxon>Hahella</taxon>
    </lineage>
</organism>
<dbReference type="InterPro" id="IPR032389">
    <property type="entry name" value="GspB_C"/>
</dbReference>
<feature type="region of interest" description="Disordered" evidence="1">
    <location>
        <begin position="81"/>
        <end position="111"/>
    </location>
</feature>